<name>A0ABP5CF02_9PSEU</name>
<protein>
    <submittedName>
        <fullName evidence="1">Uncharacterized protein</fullName>
    </submittedName>
</protein>
<keyword evidence="2" id="KW-1185">Reference proteome</keyword>
<accession>A0ABP5CF02</accession>
<proteinExistence type="predicted"/>
<sequence>MTGKLQDGTTALNPVLVHQFGALAAQAGQVDPGSFLDLARNRRQTVDGADIGIAEQDEKFGFDAVHIGSCAAERGAGVVPAPYEVRMKIEGHAARGIRCG</sequence>
<gene>
    <name evidence="1" type="ORF">GCM10009754_36610</name>
</gene>
<dbReference type="RefSeq" id="WP_344419658.1">
    <property type="nucleotide sequence ID" value="NZ_BAAANN010000013.1"/>
</dbReference>
<dbReference type="Proteomes" id="UP001501116">
    <property type="component" value="Unassembled WGS sequence"/>
</dbReference>
<organism evidence="1 2">
    <name type="scientific">Amycolatopsis minnesotensis</name>
    <dbReference type="NCBI Taxonomy" id="337894"/>
    <lineage>
        <taxon>Bacteria</taxon>
        <taxon>Bacillati</taxon>
        <taxon>Actinomycetota</taxon>
        <taxon>Actinomycetes</taxon>
        <taxon>Pseudonocardiales</taxon>
        <taxon>Pseudonocardiaceae</taxon>
        <taxon>Amycolatopsis</taxon>
    </lineage>
</organism>
<comment type="caution">
    <text evidence="1">The sequence shown here is derived from an EMBL/GenBank/DDBJ whole genome shotgun (WGS) entry which is preliminary data.</text>
</comment>
<evidence type="ECO:0000313" key="2">
    <source>
        <dbReference type="Proteomes" id="UP001501116"/>
    </source>
</evidence>
<dbReference type="EMBL" id="BAAANN010000013">
    <property type="protein sequence ID" value="GAA1962144.1"/>
    <property type="molecule type" value="Genomic_DNA"/>
</dbReference>
<evidence type="ECO:0000313" key="1">
    <source>
        <dbReference type="EMBL" id="GAA1962144.1"/>
    </source>
</evidence>
<reference evidence="2" key="1">
    <citation type="journal article" date="2019" name="Int. J. Syst. Evol. Microbiol.">
        <title>The Global Catalogue of Microorganisms (GCM) 10K type strain sequencing project: providing services to taxonomists for standard genome sequencing and annotation.</title>
        <authorList>
            <consortium name="The Broad Institute Genomics Platform"/>
            <consortium name="The Broad Institute Genome Sequencing Center for Infectious Disease"/>
            <person name="Wu L."/>
            <person name="Ma J."/>
        </authorList>
    </citation>
    <scope>NUCLEOTIDE SEQUENCE [LARGE SCALE GENOMIC DNA]</scope>
    <source>
        <strain evidence="2">JCM 14545</strain>
    </source>
</reference>